<reference evidence="2" key="2">
    <citation type="journal article" date="2010" name="Genome Res.">
        <title>Population genomic sequencing of Coccidioides fungi reveals recent hybridization and transposon control.</title>
        <authorList>
            <person name="Neafsey D.E."/>
            <person name="Barker B.M."/>
            <person name="Sharpton T.J."/>
            <person name="Stajich J.E."/>
            <person name="Park D.J."/>
            <person name="Whiston E."/>
            <person name="Hung C.-Y."/>
            <person name="McMahan C."/>
            <person name="White J."/>
            <person name="Sykes S."/>
            <person name="Heiman D."/>
            <person name="Young S."/>
            <person name="Zeng Q."/>
            <person name="Abouelleil A."/>
            <person name="Aftuck L."/>
            <person name="Bessette D."/>
            <person name="Brown A."/>
            <person name="FitzGerald M."/>
            <person name="Lui A."/>
            <person name="Macdonald J.P."/>
            <person name="Priest M."/>
            <person name="Orbach M.J."/>
            <person name="Galgiani J.N."/>
            <person name="Kirkland T.N."/>
            <person name="Cole G.T."/>
            <person name="Birren B.W."/>
            <person name="Henn M.R."/>
            <person name="Taylor J.W."/>
            <person name="Rounsley S.D."/>
        </authorList>
    </citation>
    <scope>GENOME REANNOTATION</scope>
    <source>
        <strain evidence="2">RS</strain>
    </source>
</reference>
<reference evidence="2" key="1">
    <citation type="journal article" date="2009" name="Genome Res.">
        <title>Comparative genomic analyses of the human fungal pathogens Coccidioides and their relatives.</title>
        <authorList>
            <person name="Sharpton T.J."/>
            <person name="Stajich J.E."/>
            <person name="Rounsley S.D."/>
            <person name="Gardner M.J."/>
            <person name="Wortman J.R."/>
            <person name="Jordar V.S."/>
            <person name="Maiti R."/>
            <person name="Kodira C.D."/>
            <person name="Neafsey D.E."/>
            <person name="Zeng Q."/>
            <person name="Hung C.-Y."/>
            <person name="McMahan C."/>
            <person name="Muszewska A."/>
            <person name="Grynberg M."/>
            <person name="Mandel M.A."/>
            <person name="Kellner E.M."/>
            <person name="Barker B.M."/>
            <person name="Galgiani J.N."/>
            <person name="Orbach M.J."/>
            <person name="Kirkland T.N."/>
            <person name="Cole G.T."/>
            <person name="Henn M.R."/>
            <person name="Birren B.W."/>
            <person name="Taylor J.W."/>
        </authorList>
    </citation>
    <scope>NUCLEOTIDE SEQUENCE [LARGE SCALE GENOMIC DNA]</scope>
    <source>
        <strain evidence="2">RS</strain>
    </source>
</reference>
<sequence length="119" mass="13279">MAQQHLELLTGWCEPIQILLVVIVLARAGIAQHSAQHAGFVSCCSWPPGEKKELEMAGQRNLLRLETRAYKGRGLSDPSSLTIFYFRNSDAGSSDPMFLGELKSWAYNKVVNEDVFSHN</sequence>
<evidence type="ECO:0000313" key="1">
    <source>
        <dbReference type="EMBL" id="EAS31055.2"/>
    </source>
</evidence>
<keyword evidence="2" id="KW-1185">Reference proteome</keyword>
<accession>A0A0E1RW13</accession>
<dbReference type="AlphaFoldDB" id="A0A0E1RW13"/>
<dbReference type="Proteomes" id="UP000001261">
    <property type="component" value="Unassembled WGS sequence"/>
</dbReference>
<dbReference type="InParanoid" id="A0A0E1RW13"/>
<protein>
    <submittedName>
        <fullName evidence="1">Uncharacterized protein</fullName>
    </submittedName>
</protein>
<dbReference type="RefSeq" id="XP_001242638.2">
    <property type="nucleotide sequence ID" value="XM_001242637.2"/>
</dbReference>
<dbReference type="EMBL" id="GG704912">
    <property type="protein sequence ID" value="EAS31055.2"/>
    <property type="molecule type" value="Genomic_DNA"/>
</dbReference>
<dbReference type="KEGG" id="cim:CIMG_06534"/>
<organism evidence="1 2">
    <name type="scientific">Coccidioides immitis (strain RS)</name>
    <name type="common">Valley fever fungus</name>
    <dbReference type="NCBI Taxonomy" id="246410"/>
    <lineage>
        <taxon>Eukaryota</taxon>
        <taxon>Fungi</taxon>
        <taxon>Dikarya</taxon>
        <taxon>Ascomycota</taxon>
        <taxon>Pezizomycotina</taxon>
        <taxon>Eurotiomycetes</taxon>
        <taxon>Eurotiomycetidae</taxon>
        <taxon>Onygenales</taxon>
        <taxon>Onygenaceae</taxon>
        <taxon>Coccidioides</taxon>
    </lineage>
</organism>
<name>A0A0E1RW13_COCIM</name>
<dbReference type="GeneID" id="4561001"/>
<dbReference type="VEuPathDB" id="FungiDB:CIMG_06534"/>
<gene>
    <name evidence="1" type="ORF">CIMG_06534</name>
</gene>
<evidence type="ECO:0000313" key="2">
    <source>
        <dbReference type="Proteomes" id="UP000001261"/>
    </source>
</evidence>
<proteinExistence type="predicted"/>